<evidence type="ECO:0000313" key="1">
    <source>
        <dbReference type="EMBL" id="KRX25431.1"/>
    </source>
</evidence>
<sequence>MFGRSSSPRTMLHERHIGRCFTSSVSCVFGCCCQVILCSGVPRTMVAVHPGVVQCIALVCCDDIVSGGIISSRISDCHRIRSTYACFTAFEPGHQASMLTIHHRARGDPLLEDTKRVELIPHTVRPSNVAHQQTQSWFQSNLISAVRRLHELMGRFLN</sequence>
<accession>A0A0V0SFF7</accession>
<organism evidence="1 2">
    <name type="scientific">Trichinella nelsoni</name>
    <dbReference type="NCBI Taxonomy" id="6336"/>
    <lineage>
        <taxon>Eukaryota</taxon>
        <taxon>Metazoa</taxon>
        <taxon>Ecdysozoa</taxon>
        <taxon>Nematoda</taxon>
        <taxon>Enoplea</taxon>
        <taxon>Dorylaimia</taxon>
        <taxon>Trichinellida</taxon>
        <taxon>Trichinellidae</taxon>
        <taxon>Trichinella</taxon>
    </lineage>
</organism>
<dbReference type="EMBL" id="JYDL01000012">
    <property type="protein sequence ID" value="KRX25431.1"/>
    <property type="molecule type" value="Genomic_DNA"/>
</dbReference>
<protein>
    <submittedName>
        <fullName evidence="1">Uncharacterized protein</fullName>
    </submittedName>
</protein>
<dbReference type="Proteomes" id="UP000054630">
    <property type="component" value="Unassembled WGS sequence"/>
</dbReference>
<keyword evidence="2" id="KW-1185">Reference proteome</keyword>
<gene>
    <name evidence="1" type="ORF">T07_4881</name>
</gene>
<reference evidence="1 2" key="1">
    <citation type="submission" date="2015-01" db="EMBL/GenBank/DDBJ databases">
        <title>Evolution of Trichinella species and genotypes.</title>
        <authorList>
            <person name="Korhonen P.K."/>
            <person name="Edoardo P."/>
            <person name="Giuseppe L.R."/>
            <person name="Gasser R.B."/>
        </authorList>
    </citation>
    <scope>NUCLEOTIDE SEQUENCE [LARGE SCALE GENOMIC DNA]</scope>
    <source>
        <strain evidence="1">ISS37</strain>
    </source>
</reference>
<proteinExistence type="predicted"/>
<comment type="caution">
    <text evidence="1">The sequence shown here is derived from an EMBL/GenBank/DDBJ whole genome shotgun (WGS) entry which is preliminary data.</text>
</comment>
<name>A0A0V0SFF7_9BILA</name>
<evidence type="ECO:0000313" key="2">
    <source>
        <dbReference type="Proteomes" id="UP000054630"/>
    </source>
</evidence>
<dbReference type="OrthoDB" id="10454228at2759"/>
<dbReference type="AlphaFoldDB" id="A0A0V0SFF7"/>